<dbReference type="GO" id="GO:0009279">
    <property type="term" value="C:cell outer membrane"/>
    <property type="evidence" value="ECO:0007669"/>
    <property type="project" value="UniProtKB-SubCell"/>
</dbReference>
<keyword evidence="15" id="KW-1133">Transmembrane helix</keyword>
<name>A0A2Z3GLV3_9BACT</name>
<dbReference type="Gene3D" id="3.30.1950.10">
    <property type="entry name" value="wza like domain"/>
    <property type="match status" value="1"/>
</dbReference>
<dbReference type="InterPro" id="IPR003715">
    <property type="entry name" value="Poly_export_N"/>
</dbReference>
<comment type="subcellular location">
    <subcellularLocation>
        <location evidence="1">Cell outer membrane</location>
        <topology evidence="1">Multi-pass membrane protein</topology>
    </subcellularLocation>
</comment>
<evidence type="ECO:0000256" key="11">
    <source>
        <dbReference type="ARBA" id="ARBA00023136"/>
    </source>
</evidence>
<proteinExistence type="inferred from homology"/>
<evidence type="ECO:0000256" key="13">
    <source>
        <dbReference type="ARBA" id="ARBA00023237"/>
    </source>
</evidence>
<dbReference type="GO" id="GO:0015159">
    <property type="term" value="F:polysaccharide transmembrane transporter activity"/>
    <property type="evidence" value="ECO:0007669"/>
    <property type="project" value="InterPro"/>
</dbReference>
<keyword evidence="4" id="KW-1134">Transmembrane beta strand</keyword>
<evidence type="ECO:0000256" key="7">
    <source>
        <dbReference type="ARBA" id="ARBA00022729"/>
    </source>
</evidence>
<dbReference type="InterPro" id="IPR049712">
    <property type="entry name" value="Poly_export"/>
</dbReference>
<evidence type="ECO:0000256" key="6">
    <source>
        <dbReference type="ARBA" id="ARBA00022692"/>
    </source>
</evidence>
<evidence type="ECO:0000256" key="12">
    <source>
        <dbReference type="ARBA" id="ARBA00023139"/>
    </source>
</evidence>
<keyword evidence="11 15" id="KW-0472">Membrane</keyword>
<dbReference type="AlphaFoldDB" id="A0A2Z3GLV3"/>
<evidence type="ECO:0000256" key="15">
    <source>
        <dbReference type="SAM" id="Phobius"/>
    </source>
</evidence>
<gene>
    <name evidence="18" type="ORF">DDQ68_16345</name>
</gene>
<evidence type="ECO:0000313" key="19">
    <source>
        <dbReference type="Proteomes" id="UP000245999"/>
    </source>
</evidence>
<dbReference type="OrthoDB" id="662756at2"/>
<evidence type="ECO:0000259" key="16">
    <source>
        <dbReference type="Pfam" id="PF02563"/>
    </source>
</evidence>
<dbReference type="RefSeq" id="WP_109657264.1">
    <property type="nucleotide sequence ID" value="NZ_CP029145.1"/>
</dbReference>
<dbReference type="Pfam" id="PF02563">
    <property type="entry name" value="Poly_export"/>
    <property type="match status" value="1"/>
</dbReference>
<keyword evidence="7" id="KW-0732">Signal</keyword>
<organism evidence="18 19">
    <name type="scientific">Hymenobacter nivis</name>
    <dbReference type="NCBI Taxonomy" id="1850093"/>
    <lineage>
        <taxon>Bacteria</taxon>
        <taxon>Pseudomonadati</taxon>
        <taxon>Bacteroidota</taxon>
        <taxon>Cytophagia</taxon>
        <taxon>Cytophagales</taxon>
        <taxon>Hymenobacteraceae</taxon>
        <taxon>Hymenobacter</taxon>
    </lineage>
</organism>
<dbReference type="Gene3D" id="3.10.560.10">
    <property type="entry name" value="Outer membrane lipoprotein wza domain like"/>
    <property type="match status" value="1"/>
</dbReference>
<evidence type="ECO:0000256" key="1">
    <source>
        <dbReference type="ARBA" id="ARBA00004571"/>
    </source>
</evidence>
<dbReference type="GO" id="GO:0006811">
    <property type="term" value="P:monoatomic ion transport"/>
    <property type="evidence" value="ECO:0007669"/>
    <property type="project" value="UniProtKB-KW"/>
</dbReference>
<dbReference type="GO" id="GO:0015288">
    <property type="term" value="F:porin activity"/>
    <property type="evidence" value="ECO:0007669"/>
    <property type="project" value="UniProtKB-KW"/>
</dbReference>
<keyword evidence="9" id="KW-0406">Ion transport</keyword>
<dbReference type="PROSITE" id="PS51257">
    <property type="entry name" value="PROKAR_LIPOPROTEIN"/>
    <property type="match status" value="1"/>
</dbReference>
<keyword evidence="3" id="KW-0813">Transport</keyword>
<dbReference type="InterPro" id="IPR054765">
    <property type="entry name" value="SLBB_dom"/>
</dbReference>
<keyword evidence="8" id="KW-0625">Polysaccharide transport</keyword>
<dbReference type="Proteomes" id="UP000245999">
    <property type="component" value="Chromosome"/>
</dbReference>
<dbReference type="Pfam" id="PF22461">
    <property type="entry name" value="SLBB_2"/>
    <property type="match status" value="1"/>
</dbReference>
<evidence type="ECO:0000256" key="3">
    <source>
        <dbReference type="ARBA" id="ARBA00022448"/>
    </source>
</evidence>
<evidence type="ECO:0000256" key="2">
    <source>
        <dbReference type="ARBA" id="ARBA00009450"/>
    </source>
</evidence>
<evidence type="ECO:0000256" key="10">
    <source>
        <dbReference type="ARBA" id="ARBA00023114"/>
    </source>
</evidence>
<keyword evidence="5 18" id="KW-0762">Sugar transport</keyword>
<keyword evidence="19" id="KW-1185">Reference proteome</keyword>
<reference evidence="19" key="1">
    <citation type="submission" date="2018-04" db="EMBL/GenBank/DDBJ databases">
        <title>Complete genome of Antarctic heterotrophic bacterium Hymenobacter nivis.</title>
        <authorList>
            <person name="Terashima M."/>
        </authorList>
    </citation>
    <scope>NUCLEOTIDE SEQUENCE [LARGE SCALE GENOMIC DNA]</scope>
    <source>
        <strain evidence="19">NBRC 111535</strain>
    </source>
</reference>
<dbReference type="PANTHER" id="PTHR33619">
    <property type="entry name" value="POLYSACCHARIDE EXPORT PROTEIN GFCE-RELATED"/>
    <property type="match status" value="1"/>
</dbReference>
<keyword evidence="10" id="KW-0626">Porin</keyword>
<dbReference type="EMBL" id="CP029145">
    <property type="protein sequence ID" value="AWM34218.1"/>
    <property type="molecule type" value="Genomic_DNA"/>
</dbReference>
<feature type="domain" description="SLBB" evidence="17">
    <location>
        <begin position="159"/>
        <end position="238"/>
    </location>
</feature>
<evidence type="ECO:0000259" key="17">
    <source>
        <dbReference type="Pfam" id="PF22461"/>
    </source>
</evidence>
<evidence type="ECO:0000256" key="5">
    <source>
        <dbReference type="ARBA" id="ARBA00022597"/>
    </source>
</evidence>
<keyword evidence="12" id="KW-0564">Palmitate</keyword>
<protein>
    <submittedName>
        <fullName evidence="18">Sugar transporter</fullName>
    </submittedName>
</protein>
<evidence type="ECO:0000256" key="8">
    <source>
        <dbReference type="ARBA" id="ARBA00023047"/>
    </source>
</evidence>
<evidence type="ECO:0000256" key="4">
    <source>
        <dbReference type="ARBA" id="ARBA00022452"/>
    </source>
</evidence>
<evidence type="ECO:0000256" key="14">
    <source>
        <dbReference type="ARBA" id="ARBA00023288"/>
    </source>
</evidence>
<keyword evidence="6 15" id="KW-0812">Transmembrane</keyword>
<evidence type="ECO:0000256" key="9">
    <source>
        <dbReference type="ARBA" id="ARBA00023065"/>
    </source>
</evidence>
<keyword evidence="14" id="KW-0449">Lipoprotein</keyword>
<comment type="similarity">
    <text evidence="2">Belongs to the BexD/CtrA/VexA family.</text>
</comment>
<feature type="transmembrane region" description="Helical" evidence="15">
    <location>
        <begin position="255"/>
        <end position="274"/>
    </location>
</feature>
<sequence>MFTKSTKSIVSSCKTLVYAALYLAVFSLGACTTGRNLVYFSDLSNTAPNQTPILNSIEPKIEVGDLLSIIVSSLNAETNQAFNSGILLPITAGSSAGTAAVNRINEGYLVDSNGDVNFPIIGKIKLAGLTKEEATEKIISLVGKSAKSPLVTIRFLNFRVTVIGEVNRPSTFIVPTEKINILEALGLAGDMTGYGRRDDVLIIREKNNVRTTTRIDLNNKSTLNSPYFYLQQNDIVYVEPDKAKALQVSTRSVNLPIYLSVLSVLVILFTNIRFR</sequence>
<evidence type="ECO:0000313" key="18">
    <source>
        <dbReference type="EMBL" id="AWM34218.1"/>
    </source>
</evidence>
<accession>A0A2Z3GLV3</accession>
<keyword evidence="13" id="KW-0998">Cell outer membrane</keyword>
<dbReference type="PANTHER" id="PTHR33619:SF3">
    <property type="entry name" value="POLYSACCHARIDE EXPORT PROTEIN GFCE-RELATED"/>
    <property type="match status" value="1"/>
</dbReference>
<dbReference type="KEGG" id="hnv:DDQ68_16345"/>
<feature type="domain" description="Polysaccharide export protein N-terminal" evidence="16">
    <location>
        <begin position="60"/>
        <end position="154"/>
    </location>
</feature>
<dbReference type="GO" id="GO:0046930">
    <property type="term" value="C:pore complex"/>
    <property type="evidence" value="ECO:0007669"/>
    <property type="project" value="UniProtKB-KW"/>
</dbReference>